<dbReference type="EMBL" id="DTCM01000097">
    <property type="protein sequence ID" value="HGL41593.1"/>
    <property type="molecule type" value="Genomic_DNA"/>
</dbReference>
<comment type="caution">
    <text evidence="1">The sequence shown here is derived from an EMBL/GenBank/DDBJ whole genome shotgun (WGS) entry which is preliminary data.</text>
</comment>
<protein>
    <submittedName>
        <fullName evidence="1">Uncharacterized protein</fullName>
    </submittedName>
</protein>
<reference evidence="1" key="1">
    <citation type="journal article" date="2020" name="mSystems">
        <title>Genome- and Community-Level Interaction Insights into Carbon Utilization and Element Cycling Functions of Hydrothermarchaeota in Hydrothermal Sediment.</title>
        <authorList>
            <person name="Zhou Z."/>
            <person name="Liu Y."/>
            <person name="Xu W."/>
            <person name="Pan J."/>
            <person name="Luo Z.H."/>
            <person name="Li M."/>
        </authorList>
    </citation>
    <scope>NUCLEOTIDE SEQUENCE [LARGE SCALE GENOMIC DNA]</scope>
    <source>
        <strain evidence="1">SpSt-669</strain>
    </source>
</reference>
<accession>A0A7J3G764</accession>
<name>A0A7J3G764_CALS0</name>
<sequence>MFVGEVLLSVPPRVKVLEALGAVAGGRVKVVDERNCLVDASEGPRTYKVYVDVEKKIANSDDNGTFYRNYVGYPIIAFLMVKGLLSYDPALAAPLADIKWRTLNERYKSYWKVESLIKKMLLEKGFRPEDVDRFVSKVLDELSTLGLRKPVT</sequence>
<gene>
    <name evidence="1" type="ORF">ENU43_08035</name>
</gene>
<proteinExistence type="predicted"/>
<dbReference type="AlphaFoldDB" id="A0A7J3G764"/>
<organism evidence="1">
    <name type="scientific">Caldiarchaeum subterraneum</name>
    <dbReference type="NCBI Taxonomy" id="311458"/>
    <lineage>
        <taxon>Archaea</taxon>
        <taxon>Nitrososphaerota</taxon>
        <taxon>Candidatus Caldarchaeales</taxon>
        <taxon>Candidatus Caldarchaeaceae</taxon>
        <taxon>Candidatus Caldarchaeum</taxon>
    </lineage>
</organism>
<evidence type="ECO:0000313" key="1">
    <source>
        <dbReference type="EMBL" id="HGL41593.1"/>
    </source>
</evidence>